<dbReference type="Proteomes" id="UP000464378">
    <property type="component" value="Chromosome"/>
</dbReference>
<proteinExistence type="predicted"/>
<dbReference type="AlphaFoldDB" id="A0A6C2YVC1"/>
<sequence>MIRNWFALVMSLSVVSMVSAHFVFLVPDAKNPAQLVAVFSEDLEVDENVPADRLKGLKLWSLSDAGQPAALETTVGENCLKADLGKQAANVQYGTLTYGVMKRGEMPAFLLAYHPKVVRGGVTAKAATVGSERVPVELIPIVTGTNVKFQLLAEGKPLADAEVNVIAGDGEKSKLRTSAEGLTSAVSASGLVGAYAKFTRAKPGEHDGKAYTEARHYATLVVDFRK</sequence>
<dbReference type="RefSeq" id="WP_162660470.1">
    <property type="nucleotide sequence ID" value="NZ_LR593887.1"/>
</dbReference>
<dbReference type="EMBL" id="LR586016">
    <property type="protein sequence ID" value="VIP05394.1"/>
    <property type="molecule type" value="Genomic_DNA"/>
</dbReference>
<feature type="signal peptide" evidence="1">
    <location>
        <begin position="1"/>
        <end position="20"/>
    </location>
</feature>
<gene>
    <name evidence="2" type="ORF">GMBLW1_37990</name>
</gene>
<accession>A0A6C2YVC1</accession>
<reference evidence="2" key="1">
    <citation type="submission" date="2019-04" db="EMBL/GenBank/DDBJ databases">
        <authorList>
            <consortium name="Science for Life Laboratories"/>
        </authorList>
    </citation>
    <scope>NUCLEOTIDE SEQUENCE</scope>
    <source>
        <strain evidence="2">MBLW1</strain>
    </source>
</reference>
<dbReference type="EMBL" id="LR593887">
    <property type="protein sequence ID" value="VTS08144.1"/>
    <property type="molecule type" value="Genomic_DNA"/>
</dbReference>
<feature type="chain" id="PRO_5036383960" evidence="1">
    <location>
        <begin position="21"/>
        <end position="226"/>
    </location>
</feature>
<keyword evidence="1" id="KW-0732">Signal</keyword>
<organism evidence="2">
    <name type="scientific">Tuwongella immobilis</name>
    <dbReference type="NCBI Taxonomy" id="692036"/>
    <lineage>
        <taxon>Bacteria</taxon>
        <taxon>Pseudomonadati</taxon>
        <taxon>Planctomycetota</taxon>
        <taxon>Planctomycetia</taxon>
        <taxon>Gemmatales</taxon>
        <taxon>Gemmataceae</taxon>
        <taxon>Tuwongella</taxon>
    </lineage>
</organism>
<dbReference type="InParanoid" id="A0A6C2YVC1"/>
<keyword evidence="3" id="KW-1185">Reference proteome</keyword>
<evidence type="ECO:0000313" key="2">
    <source>
        <dbReference type="EMBL" id="VIP05394.1"/>
    </source>
</evidence>
<dbReference type="KEGG" id="tim:GMBLW1_37990"/>
<evidence type="ECO:0000256" key="1">
    <source>
        <dbReference type="SAM" id="SignalP"/>
    </source>
</evidence>
<protein>
    <submittedName>
        <fullName evidence="2">Uncharacterized protein</fullName>
    </submittedName>
</protein>
<name>A0A6C2YVC1_9BACT</name>
<evidence type="ECO:0000313" key="3">
    <source>
        <dbReference type="Proteomes" id="UP000464378"/>
    </source>
</evidence>